<organism evidence="2 3">
    <name type="scientific">Campylobacter geochelonis</name>
    <dbReference type="NCBI Taxonomy" id="1780362"/>
    <lineage>
        <taxon>Bacteria</taxon>
        <taxon>Pseudomonadati</taxon>
        <taxon>Campylobacterota</taxon>
        <taxon>Epsilonproteobacteria</taxon>
        <taxon>Campylobacterales</taxon>
        <taxon>Campylobacteraceae</taxon>
        <taxon>Campylobacter</taxon>
    </lineage>
</organism>
<dbReference type="InterPro" id="IPR001845">
    <property type="entry name" value="HTH_ArsR_DNA-bd_dom"/>
</dbReference>
<dbReference type="InterPro" id="IPR036390">
    <property type="entry name" value="WH_DNA-bd_sf"/>
</dbReference>
<name>A0A128EB29_9BACT</name>
<keyword evidence="3" id="KW-1185">Reference proteome</keyword>
<dbReference type="RefSeq" id="WP_242647982.1">
    <property type="nucleotide sequence ID" value="NZ_CP053844.1"/>
</dbReference>
<evidence type="ECO:0000313" key="3">
    <source>
        <dbReference type="Proteomes" id="UP000069632"/>
    </source>
</evidence>
<gene>
    <name evidence="2" type="ORF">ERS672216_00243</name>
</gene>
<proteinExistence type="predicted"/>
<evidence type="ECO:0000313" key="2">
    <source>
        <dbReference type="EMBL" id="CZE46194.1"/>
    </source>
</evidence>
<dbReference type="InterPro" id="IPR036388">
    <property type="entry name" value="WH-like_DNA-bd_sf"/>
</dbReference>
<dbReference type="PROSITE" id="PS50987">
    <property type="entry name" value="HTH_ARSR_2"/>
    <property type="match status" value="1"/>
</dbReference>
<dbReference type="InterPro" id="IPR008813">
    <property type="entry name" value="Plasmid_replication_RepL"/>
</dbReference>
<evidence type="ECO:0000259" key="1">
    <source>
        <dbReference type="PROSITE" id="PS50987"/>
    </source>
</evidence>
<dbReference type="EMBL" id="FIZP01000001">
    <property type="protein sequence ID" value="CZE46194.1"/>
    <property type="molecule type" value="Genomic_DNA"/>
</dbReference>
<feature type="domain" description="HTH arsR-type" evidence="1">
    <location>
        <begin position="1"/>
        <end position="76"/>
    </location>
</feature>
<dbReference type="AlphaFoldDB" id="A0A128EB29"/>
<dbReference type="GO" id="GO:0006276">
    <property type="term" value="P:plasmid maintenance"/>
    <property type="evidence" value="ECO:0007669"/>
    <property type="project" value="InterPro"/>
</dbReference>
<dbReference type="Pfam" id="PF05732">
    <property type="entry name" value="RepL"/>
    <property type="match status" value="1"/>
</dbReference>
<protein>
    <submittedName>
        <fullName evidence="2">Aminoacyl-histidine dipeptidase</fullName>
    </submittedName>
</protein>
<dbReference type="Gene3D" id="1.10.10.10">
    <property type="entry name" value="Winged helix-like DNA-binding domain superfamily/Winged helix DNA-binding domain"/>
    <property type="match status" value="1"/>
</dbReference>
<accession>A0A128EB29</accession>
<dbReference type="GO" id="GO:0006260">
    <property type="term" value="P:DNA replication"/>
    <property type="evidence" value="ECO:0007669"/>
    <property type="project" value="InterPro"/>
</dbReference>
<reference evidence="2 3" key="1">
    <citation type="submission" date="2016-02" db="EMBL/GenBank/DDBJ databases">
        <authorList>
            <consortium name="Pathogen Informatics"/>
        </authorList>
    </citation>
    <scope>NUCLEOTIDE SEQUENCE [LARGE SCALE GENOMIC DNA]</scope>
    <source>
        <strain evidence="2 3">RC20</strain>
    </source>
</reference>
<dbReference type="SUPFAM" id="SSF46785">
    <property type="entry name" value="Winged helix' DNA-binding domain"/>
    <property type="match status" value="1"/>
</dbReference>
<dbReference type="GO" id="GO:0003700">
    <property type="term" value="F:DNA-binding transcription factor activity"/>
    <property type="evidence" value="ECO:0007669"/>
    <property type="project" value="InterPro"/>
</dbReference>
<sequence>MDSLKVYKQILGEKKVSVIEFLCAKCDKNGFVTLTVSEICVQLALSKPTVINTLKILKDKNIISRIKNGVYKFNRF</sequence>
<dbReference type="Proteomes" id="UP000069632">
    <property type="component" value="Unassembled WGS sequence"/>
</dbReference>